<evidence type="ECO:0000256" key="2">
    <source>
        <dbReference type="ARBA" id="ARBA00022692"/>
    </source>
</evidence>
<evidence type="ECO:0000256" key="1">
    <source>
        <dbReference type="ARBA" id="ARBA00004141"/>
    </source>
</evidence>
<gene>
    <name evidence="7" type="ORF">JV551A3_V1_2210084</name>
</gene>
<feature type="transmembrane region" description="Helical" evidence="5">
    <location>
        <begin position="160"/>
        <end position="183"/>
    </location>
</feature>
<dbReference type="Proteomes" id="UP000294335">
    <property type="component" value="Unassembled WGS sequence"/>
</dbReference>
<feature type="transmembrane region" description="Helical" evidence="5">
    <location>
        <begin position="502"/>
        <end position="522"/>
    </location>
</feature>
<evidence type="ECO:0000313" key="7">
    <source>
        <dbReference type="EMBL" id="SPO63732.1"/>
    </source>
</evidence>
<accession>A0AAQ1PDQ5</accession>
<name>A0AAQ1PDQ5_9PSED</name>
<dbReference type="InterPro" id="IPR020846">
    <property type="entry name" value="MFS_dom"/>
</dbReference>
<keyword evidence="2 5" id="KW-0812">Transmembrane</keyword>
<dbReference type="GO" id="GO:0016020">
    <property type="term" value="C:membrane"/>
    <property type="evidence" value="ECO:0007669"/>
    <property type="project" value="UniProtKB-SubCell"/>
</dbReference>
<feature type="transmembrane region" description="Helical" evidence="5">
    <location>
        <begin position="354"/>
        <end position="373"/>
    </location>
</feature>
<keyword evidence="3 5" id="KW-1133">Transmembrane helix</keyword>
<feature type="transmembrane region" description="Helical" evidence="5">
    <location>
        <begin position="220"/>
        <end position="240"/>
    </location>
</feature>
<dbReference type="Gene3D" id="1.20.1250.20">
    <property type="entry name" value="MFS general substrate transporter like domains"/>
    <property type="match status" value="1"/>
</dbReference>
<dbReference type="AlphaFoldDB" id="A0AAQ1PDQ5"/>
<organism evidence="7 8">
    <name type="scientific">Pseudomonas inefficax</name>
    <dbReference type="NCBI Taxonomy" id="2078786"/>
    <lineage>
        <taxon>Bacteria</taxon>
        <taxon>Pseudomonadati</taxon>
        <taxon>Pseudomonadota</taxon>
        <taxon>Gammaproteobacteria</taxon>
        <taxon>Pseudomonadales</taxon>
        <taxon>Pseudomonadaceae</taxon>
        <taxon>Pseudomonas</taxon>
    </lineage>
</organism>
<feature type="transmembrane region" description="Helical" evidence="5">
    <location>
        <begin position="189"/>
        <end position="208"/>
    </location>
</feature>
<reference evidence="7 8" key="1">
    <citation type="submission" date="2018-02" db="EMBL/GenBank/DDBJ databases">
        <authorList>
            <person name="Dubost A."/>
        </authorList>
    </citation>
    <scope>NUCLEOTIDE SEQUENCE [LARGE SCALE GENOMIC DNA]</scope>
    <source>
        <strain evidence="8">JV551A3</strain>
    </source>
</reference>
<feature type="transmembrane region" description="Helical" evidence="5">
    <location>
        <begin position="33"/>
        <end position="60"/>
    </location>
</feature>
<dbReference type="Gene3D" id="1.20.1720.10">
    <property type="entry name" value="Multidrug resistance protein D"/>
    <property type="match status" value="1"/>
</dbReference>
<dbReference type="Pfam" id="PF07690">
    <property type="entry name" value="MFS_1"/>
    <property type="match status" value="1"/>
</dbReference>
<dbReference type="CDD" id="cd17321">
    <property type="entry name" value="MFS_MMR_MDR_like"/>
    <property type="match status" value="1"/>
</dbReference>
<feature type="transmembrane region" description="Helical" evidence="5">
    <location>
        <begin position="252"/>
        <end position="269"/>
    </location>
</feature>
<evidence type="ECO:0000313" key="8">
    <source>
        <dbReference type="Proteomes" id="UP000294335"/>
    </source>
</evidence>
<evidence type="ECO:0000256" key="3">
    <source>
        <dbReference type="ARBA" id="ARBA00022989"/>
    </source>
</evidence>
<feature type="transmembrane region" description="Helical" evidence="5">
    <location>
        <begin position="379"/>
        <end position="397"/>
    </location>
</feature>
<feature type="transmembrane region" description="Helical" evidence="5">
    <location>
        <begin position="129"/>
        <end position="148"/>
    </location>
</feature>
<dbReference type="InterPro" id="IPR011701">
    <property type="entry name" value="MFS"/>
</dbReference>
<dbReference type="PROSITE" id="PS50850">
    <property type="entry name" value="MFS"/>
    <property type="match status" value="1"/>
</dbReference>
<feature type="transmembrane region" description="Helical" evidence="5">
    <location>
        <begin position="72"/>
        <end position="89"/>
    </location>
</feature>
<feature type="transmembrane region" description="Helical" evidence="5">
    <location>
        <begin position="319"/>
        <end position="342"/>
    </location>
</feature>
<keyword evidence="4 5" id="KW-0472">Membrane</keyword>
<evidence type="ECO:0000256" key="5">
    <source>
        <dbReference type="SAM" id="Phobius"/>
    </source>
</evidence>
<protein>
    <submittedName>
        <fullName evidence="7">DSBA oxidoreductase</fullName>
    </submittedName>
</protein>
<evidence type="ECO:0000256" key="4">
    <source>
        <dbReference type="ARBA" id="ARBA00023136"/>
    </source>
</evidence>
<feature type="transmembrane region" description="Helical" evidence="5">
    <location>
        <begin position="418"/>
        <end position="440"/>
    </location>
</feature>
<dbReference type="PANTHER" id="PTHR42718">
    <property type="entry name" value="MAJOR FACILITATOR SUPERFAMILY MULTIDRUG TRANSPORTER MFSC"/>
    <property type="match status" value="1"/>
</dbReference>
<feature type="domain" description="Major facilitator superfamily (MFS) profile" evidence="6">
    <location>
        <begin position="34"/>
        <end position="526"/>
    </location>
</feature>
<keyword evidence="8" id="KW-1185">Reference proteome</keyword>
<dbReference type="InterPro" id="IPR036259">
    <property type="entry name" value="MFS_trans_sf"/>
</dbReference>
<proteinExistence type="predicted"/>
<evidence type="ECO:0000259" key="6">
    <source>
        <dbReference type="PROSITE" id="PS50850"/>
    </source>
</evidence>
<dbReference type="EMBL" id="OPYN01000221">
    <property type="protein sequence ID" value="SPO63732.1"/>
    <property type="molecule type" value="Genomic_DNA"/>
</dbReference>
<feature type="transmembrane region" description="Helical" evidence="5">
    <location>
        <begin position="101"/>
        <end position="123"/>
    </location>
</feature>
<comment type="subcellular location">
    <subcellularLocation>
        <location evidence="1">Membrane</location>
        <topology evidence="1">Multi-pass membrane protein</topology>
    </subcellularLocation>
</comment>
<comment type="caution">
    <text evidence="7">The sequence shown here is derived from an EMBL/GenBank/DDBJ whole genome shotgun (WGS) entry which is preliminary data.</text>
</comment>
<dbReference type="SUPFAM" id="SSF103473">
    <property type="entry name" value="MFS general substrate transporter"/>
    <property type="match status" value="1"/>
</dbReference>
<feature type="transmembrane region" description="Helical" evidence="5">
    <location>
        <begin position="289"/>
        <end position="313"/>
    </location>
</feature>
<dbReference type="PANTHER" id="PTHR42718:SF49">
    <property type="entry name" value="EXPORT PROTEIN"/>
    <property type="match status" value="1"/>
</dbReference>
<sequence>MGCKVALAILQLNGTLQANQLSFWSLTMPSARFTLLTASLVCALIILDTNIVAVSLPSIARDLSGSFADIEWVVSAYLLAFAACLLPAGSLADRFGRRRMLLLGLALFGIASLACGAAPSLLFLDLARAAKGVGAALLLTSALAAIGNRFHQPQERMRAWAFWGACMGATITFAPLLGGLIASTLGWRWIFYINLPLVAVLAVMVLRSVEESRDSAAARLDPWGSLTFAGSLGYLIWAMIDANQVGWGGAQTLGRLVISAFLFGLFVMVERSQERPMIDLRLIRSGRFVGALLGMFAYAACAQVMMTLLPLYLQNGLQLSALAAGAGMLPFAVAMLLTPRLGMRLAAHLSPAQVFALGLVLVGVGNLLCAWATQQGGYGAFALASLVLGAGAGLLNGDTQKNIMACVPRERTGMASGLSTTTRFGAIVLAIAGLGGVLAARSEQLLHESVAAVAPGQSGQVAAMAARVAAGDLQAALALFEPGLREAVAPLARQAFIGGFEAVLQVAGVAALLFAMLVGVLLSRPLPALPEALLAEGKS</sequence>
<dbReference type="GO" id="GO:0022857">
    <property type="term" value="F:transmembrane transporter activity"/>
    <property type="evidence" value="ECO:0007669"/>
    <property type="project" value="InterPro"/>
</dbReference>